<gene>
    <name evidence="1" type="ORF">DRF62_02205</name>
</gene>
<dbReference type="Proteomes" id="UP000256512">
    <property type="component" value="Unassembled WGS sequence"/>
</dbReference>
<name>A0A3D9BTZ4_9FLAO</name>
<evidence type="ECO:0000313" key="1">
    <source>
        <dbReference type="EMBL" id="REC56993.1"/>
    </source>
</evidence>
<accession>A0A3D9BTZ4</accession>
<sequence>MNIAEITEKASPAEQIEVLKVDRSAKPKIEDLKKEWKVSEHRTIQDKTFLPDKEIKNEKGEVQRTKLVNRIAIPVQKYIVNSAVSFGFGNPVTIKSNAEEGSQEEVVEKAIERILFENKANIKNRQIARELYRSTEIAEYWYYQKVDTHEDYGFPCNFRIKLKLFVPWKNDVLYPMFDGFDNMVAFSRAFTLIDKERNTIEYFETYTDTEVRRFKKADAGWIDEVIEGAGKNVIGKIPVVYASQEETEYEDVKYDIERLELLFSRHAEINDYHAAPVTFITGTVTSLPQAGEANKAIMGDLGSDMKVISWEAAPESVRLEIETRLENIHKFTKTPDLFRQVKGMSQVSGIMLKMLFMDAHLKVMEKNEIWEDYFQRRFNILKSYVGNLLNLKLADATNNLELEPVIKPYMIQDTKEWVETLMTANGNKPLVSQEYSAELSQLAPKEDWLILEAEQEKAKTESVFNNPVEL</sequence>
<keyword evidence="2" id="KW-1185">Reference proteome</keyword>
<dbReference type="Pfam" id="PF05133">
    <property type="entry name" value="SPP1_portal"/>
    <property type="match status" value="1"/>
</dbReference>
<comment type="caution">
    <text evidence="1">The sequence shown here is derived from an EMBL/GenBank/DDBJ whole genome shotgun (WGS) entry which is preliminary data.</text>
</comment>
<evidence type="ECO:0000313" key="2">
    <source>
        <dbReference type="Proteomes" id="UP000256512"/>
    </source>
</evidence>
<dbReference type="InterPro" id="IPR021145">
    <property type="entry name" value="Portal_protein_SPP1_Gp6-like"/>
</dbReference>
<protein>
    <submittedName>
        <fullName evidence="1">Phage portal protein</fullName>
    </submittedName>
</protein>
<reference evidence="1 2" key="1">
    <citation type="journal article" date="2006" name="Int. J. Syst. Evol. Microbiol.">
        <title>Chryseobacterium piscium sp. nov., isolated from fish of the South Atlantic Ocean off South Africa.</title>
        <authorList>
            <person name="de Beer H."/>
            <person name="Hugo C.J."/>
            <person name="Jooste P.J."/>
            <person name="Vancanneyt M."/>
            <person name="Coenye T."/>
            <person name="Vandamme P."/>
        </authorList>
    </citation>
    <scope>NUCLEOTIDE SEQUENCE [LARGE SCALE GENOMIC DNA]</scope>
    <source>
        <strain evidence="1 2">CCUG 51923</strain>
    </source>
</reference>
<dbReference type="EMBL" id="QNVS01000003">
    <property type="protein sequence ID" value="REC56993.1"/>
    <property type="molecule type" value="Genomic_DNA"/>
</dbReference>
<organism evidence="1 2">
    <name type="scientific">Chryseobacterium piscium</name>
    <dbReference type="NCBI Taxonomy" id="333702"/>
    <lineage>
        <taxon>Bacteria</taxon>
        <taxon>Pseudomonadati</taxon>
        <taxon>Bacteroidota</taxon>
        <taxon>Flavobacteriia</taxon>
        <taxon>Flavobacteriales</taxon>
        <taxon>Weeksellaceae</taxon>
        <taxon>Chryseobacterium group</taxon>
        <taxon>Chryseobacterium</taxon>
    </lineage>
</organism>
<dbReference type="AlphaFoldDB" id="A0A3D9BTZ4"/>
<dbReference type="RefSeq" id="WP_115948891.1">
    <property type="nucleotide sequence ID" value="NZ_QNVS01000003.1"/>
</dbReference>
<proteinExistence type="predicted"/>